<evidence type="ECO:0000313" key="2">
    <source>
        <dbReference type="Proteomes" id="UP000030652"/>
    </source>
</evidence>
<dbReference type="Proteomes" id="UP000030652">
    <property type="component" value="Unassembled WGS sequence"/>
</dbReference>
<evidence type="ECO:0000313" key="1">
    <source>
        <dbReference type="EMBL" id="KHE93941.1"/>
    </source>
</evidence>
<gene>
    <name evidence="1" type="ORF">SCABRO_00290</name>
</gene>
<dbReference type="AlphaFoldDB" id="A0A0B0EQ25"/>
<reference evidence="1 2" key="1">
    <citation type="submission" date="2014-10" db="EMBL/GenBank/DDBJ databases">
        <title>Draft genome of anammox bacterium scalindua brodae, obtained using differential coverage binning of sequence data from two enrichment reactors.</title>
        <authorList>
            <person name="Speth D.R."/>
            <person name="Russ L."/>
            <person name="Kartal B."/>
            <person name="Op den Camp H.J."/>
            <person name="Dutilh B.E."/>
            <person name="Jetten M.S."/>
        </authorList>
    </citation>
    <scope>NUCLEOTIDE SEQUENCE [LARGE SCALE GENOMIC DNA]</scope>
    <source>
        <strain evidence="1">RU1</strain>
    </source>
</reference>
<proteinExistence type="predicted"/>
<organism evidence="1 2">
    <name type="scientific">Candidatus Scalindua brodae</name>
    <dbReference type="NCBI Taxonomy" id="237368"/>
    <lineage>
        <taxon>Bacteria</taxon>
        <taxon>Pseudomonadati</taxon>
        <taxon>Planctomycetota</taxon>
        <taxon>Candidatus Brocadiia</taxon>
        <taxon>Candidatus Brocadiales</taxon>
        <taxon>Candidatus Scalinduaceae</taxon>
        <taxon>Candidatus Scalindua</taxon>
    </lineage>
</organism>
<sequence length="66" mass="7721">MGIDVDKDELYGLIKEAVREVIHEETLEFFFKNIPLVSKEEMKDIEKLYGKPSTNKEVVYSENVEI</sequence>
<dbReference type="EMBL" id="JRYO01000026">
    <property type="protein sequence ID" value="KHE93941.1"/>
    <property type="molecule type" value="Genomic_DNA"/>
</dbReference>
<comment type="caution">
    <text evidence="1">The sequence shown here is derived from an EMBL/GenBank/DDBJ whole genome shotgun (WGS) entry which is preliminary data.</text>
</comment>
<protein>
    <submittedName>
        <fullName evidence="1">Uncharacterized protein</fullName>
    </submittedName>
</protein>
<accession>A0A0B0EQ25</accession>
<name>A0A0B0EQ25_9BACT</name>